<comment type="caution">
    <text evidence="2">The sequence shown here is derived from an EMBL/GenBank/DDBJ whole genome shotgun (WGS) entry which is preliminary data.</text>
</comment>
<dbReference type="EMBL" id="REGA01000009">
    <property type="protein sequence ID" value="RQG94483.1"/>
    <property type="molecule type" value="Genomic_DNA"/>
</dbReference>
<feature type="transmembrane region" description="Helical" evidence="1">
    <location>
        <begin position="6"/>
        <end position="22"/>
    </location>
</feature>
<name>A0A3N6LVK7_NATCH</name>
<evidence type="ECO:0000313" key="3">
    <source>
        <dbReference type="Proteomes" id="UP000282323"/>
    </source>
</evidence>
<keyword evidence="1" id="KW-0472">Membrane</keyword>
<keyword evidence="3" id="KW-1185">Reference proteome</keyword>
<keyword evidence="1" id="KW-1133">Transmembrane helix</keyword>
<organism evidence="2 3">
    <name type="scientific">Natrarchaeobius chitinivorans</name>
    <dbReference type="NCBI Taxonomy" id="1679083"/>
    <lineage>
        <taxon>Archaea</taxon>
        <taxon>Methanobacteriati</taxon>
        <taxon>Methanobacteriota</taxon>
        <taxon>Stenosarchaea group</taxon>
        <taxon>Halobacteria</taxon>
        <taxon>Halobacteriales</taxon>
        <taxon>Natrialbaceae</taxon>
        <taxon>Natrarchaeobius</taxon>
    </lineage>
</organism>
<accession>A0A3N6LVK7</accession>
<protein>
    <submittedName>
        <fullName evidence="2">Uncharacterized protein</fullName>
    </submittedName>
</protein>
<dbReference type="OrthoDB" id="200669at2157"/>
<sequence length="188" mass="21015">MPEVLIGATVALLGGIALALLGRRRWRTRNRRALARELEERLGTTLAPGTASHLETAPSVRQLAVVDRVETAGGDSQPVYIPVVRIDLETTDAPGMDLIYEYVADALEAIHPTLVEREERVAHYDVEFTFGPDGLFVEGECRRVSVPPELVERLVTEESYRAFDLQREIKRGDRTDGPSVLWAECTRY</sequence>
<evidence type="ECO:0000313" key="2">
    <source>
        <dbReference type="EMBL" id="RQG94483.1"/>
    </source>
</evidence>
<dbReference type="RefSeq" id="WP_124195877.1">
    <property type="nucleotide sequence ID" value="NZ_REGA01000009.1"/>
</dbReference>
<dbReference type="Proteomes" id="UP000282323">
    <property type="component" value="Unassembled WGS sequence"/>
</dbReference>
<reference evidence="2 3" key="1">
    <citation type="submission" date="2018-10" db="EMBL/GenBank/DDBJ databases">
        <title>Natrarchaeobius chitinivorans gen. nov., sp. nov., and Natrarchaeobius haloalkaliphilus sp. nov., alkaliphilic, chitin-utilizing haloarchaea from hypersaline alkaline lakes.</title>
        <authorList>
            <person name="Sorokin D.Y."/>
            <person name="Elcheninov A.G."/>
            <person name="Kostrikina N.A."/>
            <person name="Bale N.J."/>
            <person name="Sinninghe Damste J.S."/>
            <person name="Khijniak T.V."/>
            <person name="Kublanov I.V."/>
            <person name="Toshchakov S.V."/>
        </authorList>
    </citation>
    <scope>NUCLEOTIDE SEQUENCE [LARGE SCALE GENOMIC DNA]</scope>
    <source>
        <strain evidence="2 3">AArcht4T</strain>
    </source>
</reference>
<evidence type="ECO:0000256" key="1">
    <source>
        <dbReference type="SAM" id="Phobius"/>
    </source>
</evidence>
<dbReference type="AlphaFoldDB" id="A0A3N6LVK7"/>
<keyword evidence="1" id="KW-0812">Transmembrane</keyword>
<proteinExistence type="predicted"/>
<gene>
    <name evidence="2" type="ORF">EA473_12125</name>
</gene>